<dbReference type="CDD" id="cd06223">
    <property type="entry name" value="PRTases_typeI"/>
    <property type="match status" value="1"/>
</dbReference>
<dbReference type="Gene3D" id="3.40.50.2020">
    <property type="match status" value="1"/>
</dbReference>
<dbReference type="SUPFAM" id="SSF53271">
    <property type="entry name" value="PRTase-like"/>
    <property type="match status" value="1"/>
</dbReference>
<dbReference type="InterPro" id="IPR029057">
    <property type="entry name" value="PRTase-like"/>
</dbReference>
<dbReference type="AlphaFoldDB" id="A0A7G7YPN8"/>
<organism evidence="2 3">
    <name type="scientific">Corynebacterium anserum</name>
    <dbReference type="NCBI Taxonomy" id="2684406"/>
    <lineage>
        <taxon>Bacteria</taxon>
        <taxon>Bacillati</taxon>
        <taxon>Actinomycetota</taxon>
        <taxon>Actinomycetes</taxon>
        <taxon>Mycobacteriales</taxon>
        <taxon>Corynebacteriaceae</taxon>
        <taxon>Corynebacterium</taxon>
    </lineage>
</organism>
<proteinExistence type="inferred from homology"/>
<accession>A0A7G7YPN8</accession>
<evidence type="ECO:0000313" key="2">
    <source>
        <dbReference type="EMBL" id="QNH96458.1"/>
    </source>
</evidence>
<comment type="similarity">
    <text evidence="1">Belongs to the ComF/GntX family.</text>
</comment>
<reference evidence="2 3" key="1">
    <citation type="submission" date="2019-12" db="EMBL/GenBank/DDBJ databases">
        <title>Corynebacterium sp. nov., isolated from feces of the Anser Albifrons in China.</title>
        <authorList>
            <person name="Liu Q."/>
        </authorList>
    </citation>
    <scope>NUCLEOTIDE SEQUENCE [LARGE SCALE GENOMIC DNA]</scope>
    <source>
        <strain evidence="2 3">23H37-10</strain>
    </source>
</reference>
<dbReference type="KEGG" id="cans:GP473_07140"/>
<protein>
    <submittedName>
        <fullName evidence="2">ComF family protein</fullName>
    </submittedName>
</protein>
<sequence>MDLGEYWGEYLSAAMGLLWRGDCICCGRVVGFYDGGETLAGTAVRNQLCQRCGMDLQVPWRRVSPPVSVVPVFAAGYYGGAHRALVLALKEHLRPAAISVAGRVVESGIVHVAGLGLVPDPRWGCVVLLPAPCRRHSAAQRGGDVVTRMCESAARRWPGHVHVMPVAYMEDEARDSVGLGRTERRANVAAHVRVYAASVKRLRAMVRAASHPDEGKGAPKLLIVDDVCTTGATSAQFAMVLRAHGIAVDGVLVLAAA</sequence>
<dbReference type="InterPro" id="IPR051910">
    <property type="entry name" value="ComF/GntX_DNA_util-trans"/>
</dbReference>
<dbReference type="PANTHER" id="PTHR47505">
    <property type="entry name" value="DNA UTILIZATION PROTEIN YHGH"/>
    <property type="match status" value="1"/>
</dbReference>
<dbReference type="RefSeq" id="WP_185770209.1">
    <property type="nucleotide sequence ID" value="NZ_CP046883.1"/>
</dbReference>
<gene>
    <name evidence="2" type="ORF">GP473_07140</name>
</gene>
<dbReference type="Proteomes" id="UP000515275">
    <property type="component" value="Chromosome"/>
</dbReference>
<dbReference type="PANTHER" id="PTHR47505:SF1">
    <property type="entry name" value="DNA UTILIZATION PROTEIN YHGH"/>
    <property type="match status" value="1"/>
</dbReference>
<dbReference type="InterPro" id="IPR000836">
    <property type="entry name" value="PRTase_dom"/>
</dbReference>
<evidence type="ECO:0000313" key="3">
    <source>
        <dbReference type="Proteomes" id="UP000515275"/>
    </source>
</evidence>
<dbReference type="EMBL" id="CP046883">
    <property type="protein sequence ID" value="QNH96458.1"/>
    <property type="molecule type" value="Genomic_DNA"/>
</dbReference>
<keyword evidence="3" id="KW-1185">Reference proteome</keyword>
<evidence type="ECO:0000256" key="1">
    <source>
        <dbReference type="ARBA" id="ARBA00008007"/>
    </source>
</evidence>
<name>A0A7G7YPN8_9CORY</name>